<dbReference type="Pfam" id="PF00069">
    <property type="entry name" value="Pkinase"/>
    <property type="match status" value="1"/>
</dbReference>
<dbReference type="InterPro" id="IPR008271">
    <property type="entry name" value="Ser/Thr_kinase_AS"/>
</dbReference>
<dbReference type="PANTHER" id="PTHR24346:SF94">
    <property type="entry name" value="NON-SPECIFIC SERINE_THREONINE PROTEIN KINASE"/>
    <property type="match status" value="1"/>
</dbReference>
<keyword evidence="8 15" id="KW-0547">Nucleotide-binding</keyword>
<dbReference type="GO" id="GO:0004674">
    <property type="term" value="F:protein serine/threonine kinase activity"/>
    <property type="evidence" value="ECO:0007669"/>
    <property type="project" value="UniProtKB-KW"/>
</dbReference>
<dbReference type="GO" id="GO:0005524">
    <property type="term" value="F:ATP binding"/>
    <property type="evidence" value="ECO:0007669"/>
    <property type="project" value="UniProtKB-UniRule"/>
</dbReference>
<dbReference type="PANTHER" id="PTHR24346">
    <property type="entry name" value="MAP/MICROTUBULE AFFINITY-REGULATING KINASE"/>
    <property type="match status" value="1"/>
</dbReference>
<evidence type="ECO:0000256" key="8">
    <source>
        <dbReference type="ARBA" id="ARBA00022741"/>
    </source>
</evidence>
<evidence type="ECO:0000256" key="14">
    <source>
        <dbReference type="ARBA" id="ARBA00048679"/>
    </source>
</evidence>
<dbReference type="EMBL" id="CABIJS010000123">
    <property type="protein sequence ID" value="VUZ44415.1"/>
    <property type="molecule type" value="Genomic_DNA"/>
</dbReference>
<dbReference type="PROSITE" id="PS00108">
    <property type="entry name" value="PROTEIN_KINASE_ST"/>
    <property type="match status" value="1"/>
</dbReference>
<gene>
    <name evidence="18" type="ORF">WMSIL1_LOCUS4611</name>
</gene>
<evidence type="ECO:0000256" key="1">
    <source>
        <dbReference type="ARBA" id="ARBA00001936"/>
    </source>
</evidence>
<comment type="catalytic activity">
    <reaction evidence="14">
        <text>L-seryl-[protein] + ATP = O-phospho-L-seryl-[protein] + ADP + H(+)</text>
        <dbReference type="Rhea" id="RHEA:17989"/>
        <dbReference type="Rhea" id="RHEA-COMP:9863"/>
        <dbReference type="Rhea" id="RHEA-COMP:11604"/>
        <dbReference type="ChEBI" id="CHEBI:15378"/>
        <dbReference type="ChEBI" id="CHEBI:29999"/>
        <dbReference type="ChEBI" id="CHEBI:30616"/>
        <dbReference type="ChEBI" id="CHEBI:83421"/>
        <dbReference type="ChEBI" id="CHEBI:456216"/>
        <dbReference type="EC" id="2.7.11.1"/>
    </reaction>
</comment>
<evidence type="ECO:0000256" key="9">
    <source>
        <dbReference type="ARBA" id="ARBA00022777"/>
    </source>
</evidence>
<evidence type="ECO:0000256" key="3">
    <source>
        <dbReference type="ARBA" id="ARBA00009985"/>
    </source>
</evidence>
<dbReference type="SUPFAM" id="SSF56112">
    <property type="entry name" value="Protein kinase-like (PK-like)"/>
    <property type="match status" value="1"/>
</dbReference>
<feature type="binding site" evidence="15">
    <location>
        <position position="206"/>
    </location>
    <ligand>
        <name>ATP</name>
        <dbReference type="ChEBI" id="CHEBI:30616"/>
    </ligand>
</feature>
<dbReference type="InterPro" id="IPR011009">
    <property type="entry name" value="Kinase-like_dom_sf"/>
</dbReference>
<comment type="similarity">
    <text evidence="3">Belongs to the protein kinase superfamily. CAMK Ser/Thr protein kinase family. LKB1 subfamily.</text>
</comment>
<feature type="compositionally biased region" description="Polar residues" evidence="16">
    <location>
        <begin position="1026"/>
        <end position="1054"/>
    </location>
</feature>
<dbReference type="PROSITE" id="PS00107">
    <property type="entry name" value="PROTEIN_KINASE_ATP"/>
    <property type="match status" value="1"/>
</dbReference>
<keyword evidence="6" id="KW-0808">Transferase</keyword>
<dbReference type="Proteomes" id="UP000321570">
    <property type="component" value="Unassembled WGS sequence"/>
</dbReference>
<keyword evidence="5" id="KW-0723">Serine/threonine-protein kinase</keyword>
<evidence type="ECO:0000256" key="10">
    <source>
        <dbReference type="ARBA" id="ARBA00022840"/>
    </source>
</evidence>
<feature type="compositionally biased region" description="Low complexity" evidence="16">
    <location>
        <begin position="899"/>
        <end position="917"/>
    </location>
</feature>
<feature type="domain" description="Protein kinase" evidence="17">
    <location>
        <begin position="177"/>
        <end position="559"/>
    </location>
</feature>
<feature type="region of interest" description="Disordered" evidence="16">
    <location>
        <begin position="19"/>
        <end position="41"/>
    </location>
</feature>
<keyword evidence="12" id="KW-0464">Manganese</keyword>
<comment type="cofactor">
    <cofactor evidence="1">
        <name>Mn(2+)</name>
        <dbReference type="ChEBI" id="CHEBI:29035"/>
    </cofactor>
</comment>
<keyword evidence="7" id="KW-0479">Metal-binding</keyword>
<keyword evidence="11" id="KW-0460">Magnesium</keyword>
<feature type="compositionally biased region" description="Basic and acidic residues" evidence="16">
    <location>
        <begin position="1013"/>
        <end position="1025"/>
    </location>
</feature>
<feature type="region of interest" description="Disordered" evidence="16">
    <location>
        <begin position="1011"/>
        <end position="1076"/>
    </location>
</feature>
<evidence type="ECO:0000256" key="11">
    <source>
        <dbReference type="ARBA" id="ARBA00022842"/>
    </source>
</evidence>
<keyword evidence="10 15" id="KW-0067">ATP-binding</keyword>
<dbReference type="Gene3D" id="1.10.510.10">
    <property type="entry name" value="Transferase(Phosphotransferase) domain 1"/>
    <property type="match status" value="1"/>
</dbReference>
<evidence type="ECO:0000256" key="13">
    <source>
        <dbReference type="ARBA" id="ARBA00047899"/>
    </source>
</evidence>
<dbReference type="SMART" id="SM00220">
    <property type="entry name" value="S_TKc"/>
    <property type="match status" value="1"/>
</dbReference>
<sequence length="1076" mass="117216">MSSDRKSLSGLGVRFTASYSDEVDASPPIESSNQNDAAPRSRAFANFFEEFERESDGMSQTSQPSRGWQQTIRESFDQERGHQISDSGFYNIPGSLDPYLGEGDNDLLFMDRYGGFSQSFHPQSYYSENPIGGLPGNSSSVGATTMMSPFSPSGHRIGASDIPQLYRKPPKILAGRYLLGGTIGRGSYGKVKDCIDLFTLRRCAIKIVSKLGVRKIPGGWSQALTEACLLRALPPHRYIVSVTTALRLSNPDRVALVMEHCLGSVHDLQAAGVQSATSGISVPGAPQNDSNADPSGFHRTVTLPTIDGDDNDGNRKSPVLPPQTARKQSAFVYPNPPMVGGTDVSDTGFQQFRRLPEAQAHAYFIQLIDGLAYLHANGIIHRDIKPANLLITPAPGSGLAADASLAHEYLDGCSGGAYQPGLVPFSGEEVLRLSRGYLVKLADFGVSVSISAFNQSEQVGAGQITPAVQPPEVAKGDQSSFHGPALDVYSAGVSLFFMLTGRVPFSSPNVLQIFEAIAQGFYVIPGHISAPAAHLIRGMMCKNPAKRLTLESVARHEWVVDTQYLPPPPSLSTAAKACASHWRSISVSSTTASTPTRNPHCSHLIPRGFPCWLDPLIYLRRPTPRFEAPHIDETGARIFTLPEIKSLCASGHIPHDVIKLTEEEKEVEETSHHPSPRCSPTRFSVKSFEGETEGVVMISSKQDQNQFVDEQRQIAPASVLRQLRTYHNWPPLPSTHQESGVIDEIQPYSFGSWRDTSGVSGPLEESLARLGIMDYGSSDPFVAIGSTFHHQQKQAQPEIEEPSSEDLQPFIRPPDIFPPDLGVAFRPTLTAPISPRVYGRHSQPTFSTIVEGSQQPTSPQDLPVDESHRWIHSTITAGALTSEQLSSLARHMEEEQQRRMQLSQQLQQQRTSSSRSSAEPAPRLHTVETLSSPRPNARGVKPRHRRGPTSRLTRWFSDSISSIRNRFRHATGSGSRGLSNNVTMEGSLMVHGSSVGDPGSTNLAATTQSLRSNFDDGHSMGDSDHQQQGGRVATLSSSSAGKIIFSDTSNTSSIPPHRRHRNKRAPLPMYEPPPAK</sequence>
<evidence type="ECO:0000256" key="6">
    <source>
        <dbReference type="ARBA" id="ARBA00022679"/>
    </source>
</evidence>
<dbReference type="GO" id="GO:0035556">
    <property type="term" value="P:intracellular signal transduction"/>
    <property type="evidence" value="ECO:0007669"/>
    <property type="project" value="TreeGrafter"/>
</dbReference>
<dbReference type="Gene3D" id="3.30.200.20">
    <property type="entry name" value="Phosphorylase Kinase, domain 1"/>
    <property type="match status" value="1"/>
</dbReference>
<evidence type="ECO:0000259" key="17">
    <source>
        <dbReference type="PROSITE" id="PS50011"/>
    </source>
</evidence>
<dbReference type="AlphaFoldDB" id="A0A564YAW8"/>
<comment type="cofactor">
    <cofactor evidence="2">
        <name>Mg(2+)</name>
        <dbReference type="ChEBI" id="CHEBI:18420"/>
    </cofactor>
</comment>
<dbReference type="GO" id="GO:0005737">
    <property type="term" value="C:cytoplasm"/>
    <property type="evidence" value="ECO:0007669"/>
    <property type="project" value="TreeGrafter"/>
</dbReference>
<evidence type="ECO:0000256" key="4">
    <source>
        <dbReference type="ARBA" id="ARBA00012513"/>
    </source>
</evidence>
<dbReference type="EC" id="2.7.11.1" evidence="4"/>
<proteinExistence type="inferred from homology"/>
<dbReference type="PROSITE" id="PS50011">
    <property type="entry name" value="PROTEIN_KINASE_DOM"/>
    <property type="match status" value="1"/>
</dbReference>
<dbReference type="InterPro" id="IPR017441">
    <property type="entry name" value="Protein_kinase_ATP_BS"/>
</dbReference>
<name>A0A564YAW8_HYMDI</name>
<evidence type="ECO:0000313" key="19">
    <source>
        <dbReference type="Proteomes" id="UP000321570"/>
    </source>
</evidence>
<evidence type="ECO:0000256" key="16">
    <source>
        <dbReference type="SAM" id="MobiDB-lite"/>
    </source>
</evidence>
<comment type="catalytic activity">
    <reaction evidence="13">
        <text>L-threonyl-[protein] + ATP = O-phospho-L-threonyl-[protein] + ADP + H(+)</text>
        <dbReference type="Rhea" id="RHEA:46608"/>
        <dbReference type="Rhea" id="RHEA-COMP:11060"/>
        <dbReference type="Rhea" id="RHEA-COMP:11605"/>
        <dbReference type="ChEBI" id="CHEBI:15378"/>
        <dbReference type="ChEBI" id="CHEBI:30013"/>
        <dbReference type="ChEBI" id="CHEBI:30616"/>
        <dbReference type="ChEBI" id="CHEBI:61977"/>
        <dbReference type="ChEBI" id="CHEBI:456216"/>
        <dbReference type="EC" id="2.7.11.1"/>
    </reaction>
</comment>
<evidence type="ECO:0000256" key="5">
    <source>
        <dbReference type="ARBA" id="ARBA00022527"/>
    </source>
</evidence>
<evidence type="ECO:0000256" key="15">
    <source>
        <dbReference type="PROSITE-ProRule" id="PRU10141"/>
    </source>
</evidence>
<accession>A0A564YAW8</accession>
<protein>
    <recommendedName>
        <fullName evidence="4">non-specific serine/threonine protein kinase</fullName>
        <ecNumber evidence="4">2.7.11.1</ecNumber>
    </recommendedName>
</protein>
<reference evidence="18 19" key="1">
    <citation type="submission" date="2019-07" db="EMBL/GenBank/DDBJ databases">
        <authorList>
            <person name="Jastrzebski P J."/>
            <person name="Paukszto L."/>
            <person name="Jastrzebski P J."/>
        </authorList>
    </citation>
    <scope>NUCLEOTIDE SEQUENCE [LARGE SCALE GENOMIC DNA]</scope>
    <source>
        <strain evidence="18 19">WMS-il1</strain>
    </source>
</reference>
<feature type="region of interest" description="Disordered" evidence="16">
    <location>
        <begin position="891"/>
        <end position="953"/>
    </location>
</feature>
<evidence type="ECO:0000256" key="12">
    <source>
        <dbReference type="ARBA" id="ARBA00023211"/>
    </source>
</evidence>
<evidence type="ECO:0000256" key="7">
    <source>
        <dbReference type="ARBA" id="ARBA00022723"/>
    </source>
</evidence>
<keyword evidence="19" id="KW-1185">Reference proteome</keyword>
<keyword evidence="9" id="KW-0418">Kinase</keyword>
<dbReference type="InterPro" id="IPR000719">
    <property type="entry name" value="Prot_kinase_dom"/>
</dbReference>
<evidence type="ECO:0000256" key="2">
    <source>
        <dbReference type="ARBA" id="ARBA00001946"/>
    </source>
</evidence>
<evidence type="ECO:0000313" key="18">
    <source>
        <dbReference type="EMBL" id="VUZ44415.1"/>
    </source>
</evidence>
<organism evidence="18 19">
    <name type="scientific">Hymenolepis diminuta</name>
    <name type="common">Rat tapeworm</name>
    <dbReference type="NCBI Taxonomy" id="6216"/>
    <lineage>
        <taxon>Eukaryota</taxon>
        <taxon>Metazoa</taxon>
        <taxon>Spiralia</taxon>
        <taxon>Lophotrochozoa</taxon>
        <taxon>Platyhelminthes</taxon>
        <taxon>Cestoda</taxon>
        <taxon>Eucestoda</taxon>
        <taxon>Cyclophyllidea</taxon>
        <taxon>Hymenolepididae</taxon>
        <taxon>Hymenolepis</taxon>
    </lineage>
</organism>
<feature type="region of interest" description="Disordered" evidence="16">
    <location>
        <begin position="278"/>
        <end position="325"/>
    </location>
</feature>
<dbReference type="GO" id="GO:0046872">
    <property type="term" value="F:metal ion binding"/>
    <property type="evidence" value="ECO:0007669"/>
    <property type="project" value="UniProtKB-KW"/>
</dbReference>